<proteinExistence type="predicted"/>
<gene>
    <name evidence="1" type="ORF">SDC9_44835</name>
</gene>
<protein>
    <submittedName>
        <fullName evidence="1">Uncharacterized protein</fullName>
    </submittedName>
</protein>
<dbReference type="EMBL" id="VSSQ01000619">
    <property type="protein sequence ID" value="MPL98629.1"/>
    <property type="molecule type" value="Genomic_DNA"/>
</dbReference>
<comment type="caution">
    <text evidence="1">The sequence shown here is derived from an EMBL/GenBank/DDBJ whole genome shotgun (WGS) entry which is preliminary data.</text>
</comment>
<organism evidence="1">
    <name type="scientific">bioreactor metagenome</name>
    <dbReference type="NCBI Taxonomy" id="1076179"/>
    <lineage>
        <taxon>unclassified sequences</taxon>
        <taxon>metagenomes</taxon>
        <taxon>ecological metagenomes</taxon>
    </lineage>
</organism>
<accession>A0A644W4F9</accession>
<reference evidence="1" key="1">
    <citation type="submission" date="2019-08" db="EMBL/GenBank/DDBJ databases">
        <authorList>
            <person name="Kucharzyk K."/>
            <person name="Murdoch R.W."/>
            <person name="Higgins S."/>
            <person name="Loffler F."/>
        </authorList>
    </citation>
    <scope>NUCLEOTIDE SEQUENCE</scope>
</reference>
<name>A0A644W4F9_9ZZZZ</name>
<evidence type="ECO:0000313" key="1">
    <source>
        <dbReference type="EMBL" id="MPL98629.1"/>
    </source>
</evidence>
<dbReference type="AlphaFoldDB" id="A0A644W4F9"/>
<sequence length="268" mass="31742">MRKGKNRIRLRGDSMTIFKRYHLTATDKKTRALSKGEKLGKRRDRSTCALIRAFCSIKSHHQWFISLSFPNWIVSDDDYANVKARLFAKFLDKLRYKCRKMGILFRFLRKVEWAPKTGLHFHLTGSFSVKLERKELTKIMRNLWAKVLNLSDKDDIKRAAKVRDYNKLHNSYLTQRGKRKNEMRCLDLIGNCPMFTFVNKQYFKFFPKQCFELSDSQLNHFYRLILAYLRSVGKNVDSYIKQMGRTVGMISFIPNEKLVEMINTVLEA</sequence>